<name>A0AAD4UVF2_PRUDU</name>
<dbReference type="FunFam" id="3.30.70.270:FF:000003">
    <property type="entry name" value="Transposon Ty3-G Gag-Pol polyprotein"/>
    <property type="match status" value="1"/>
</dbReference>
<dbReference type="InterPro" id="IPR051320">
    <property type="entry name" value="Viral_Replic_Matur_Polypro"/>
</dbReference>
<sequence length="159" mass="18564">MRLMNEVLHSYIDDFIIVYLDDILVFSPTWEEHLIHVEKVLGALRQYQLRLNLKKCEFGKRSLVYLRFIVGDGELKVDPSKVQAITDWPRPCTVTEVRSFMGACQYLHCLKIRFQTDASNYALGGILKQDGNPVEYYFEMFNAAVQNYPTHDKELFALH</sequence>
<dbReference type="GO" id="GO:0006508">
    <property type="term" value="P:proteolysis"/>
    <property type="evidence" value="ECO:0007669"/>
    <property type="project" value="UniProtKB-KW"/>
</dbReference>
<dbReference type="CDD" id="cd01647">
    <property type="entry name" value="RT_LTR"/>
    <property type="match status" value="1"/>
</dbReference>
<evidence type="ECO:0000256" key="8">
    <source>
        <dbReference type="ARBA" id="ARBA00022918"/>
    </source>
</evidence>
<keyword evidence="2" id="KW-0808">Transferase</keyword>
<proteinExistence type="predicted"/>
<keyword evidence="7" id="KW-0378">Hydrolase</keyword>
<dbReference type="Proteomes" id="UP001054821">
    <property type="component" value="Chromosome 8"/>
</dbReference>
<dbReference type="InterPro" id="IPR043128">
    <property type="entry name" value="Rev_trsase/Diguanyl_cyclase"/>
</dbReference>
<dbReference type="Pfam" id="PF17917">
    <property type="entry name" value="RT_RNaseH"/>
    <property type="match status" value="1"/>
</dbReference>
<organism evidence="10 11">
    <name type="scientific">Prunus dulcis</name>
    <name type="common">Almond</name>
    <name type="synonym">Amygdalus dulcis</name>
    <dbReference type="NCBI Taxonomy" id="3755"/>
    <lineage>
        <taxon>Eukaryota</taxon>
        <taxon>Viridiplantae</taxon>
        <taxon>Streptophyta</taxon>
        <taxon>Embryophyta</taxon>
        <taxon>Tracheophyta</taxon>
        <taxon>Spermatophyta</taxon>
        <taxon>Magnoliopsida</taxon>
        <taxon>eudicotyledons</taxon>
        <taxon>Gunneridae</taxon>
        <taxon>Pentapetalae</taxon>
        <taxon>rosids</taxon>
        <taxon>fabids</taxon>
        <taxon>Rosales</taxon>
        <taxon>Rosaceae</taxon>
        <taxon>Amygdaloideae</taxon>
        <taxon>Amygdaleae</taxon>
        <taxon>Prunus</taxon>
    </lineage>
</organism>
<keyword evidence="6" id="KW-0255">Endonuclease</keyword>
<keyword evidence="5" id="KW-0064">Aspartyl protease</keyword>
<keyword evidence="1" id="KW-0645">Protease</keyword>
<gene>
    <name evidence="10" type="ORF">L3X38_042741</name>
</gene>
<evidence type="ECO:0000256" key="1">
    <source>
        <dbReference type="ARBA" id="ARBA00022670"/>
    </source>
</evidence>
<dbReference type="SUPFAM" id="SSF56672">
    <property type="entry name" value="DNA/RNA polymerases"/>
    <property type="match status" value="1"/>
</dbReference>
<dbReference type="InterPro" id="IPR000477">
    <property type="entry name" value="RT_dom"/>
</dbReference>
<dbReference type="Gene3D" id="3.30.70.270">
    <property type="match status" value="2"/>
</dbReference>
<evidence type="ECO:0000313" key="11">
    <source>
        <dbReference type="Proteomes" id="UP001054821"/>
    </source>
</evidence>
<dbReference type="AlphaFoldDB" id="A0AAD4UVF2"/>
<evidence type="ECO:0000313" key="10">
    <source>
        <dbReference type="EMBL" id="KAI5313565.1"/>
    </source>
</evidence>
<dbReference type="InterPro" id="IPR043502">
    <property type="entry name" value="DNA/RNA_pol_sf"/>
</dbReference>
<evidence type="ECO:0000256" key="5">
    <source>
        <dbReference type="ARBA" id="ARBA00022750"/>
    </source>
</evidence>
<dbReference type="EMBL" id="JAJFAZ020000008">
    <property type="protein sequence ID" value="KAI5313565.1"/>
    <property type="molecule type" value="Genomic_DNA"/>
</dbReference>
<keyword evidence="8" id="KW-0695">RNA-directed DNA polymerase</keyword>
<feature type="domain" description="Reverse transcriptase" evidence="9">
    <location>
        <begin position="1"/>
        <end position="70"/>
    </location>
</feature>
<comment type="caution">
    <text evidence="10">The sequence shown here is derived from an EMBL/GenBank/DDBJ whole genome shotgun (WGS) entry which is preliminary data.</text>
</comment>
<accession>A0AAD4UVF2</accession>
<evidence type="ECO:0000256" key="6">
    <source>
        <dbReference type="ARBA" id="ARBA00022759"/>
    </source>
</evidence>
<dbReference type="Pfam" id="PF00078">
    <property type="entry name" value="RVT_1"/>
    <property type="match status" value="1"/>
</dbReference>
<dbReference type="PROSITE" id="PS50878">
    <property type="entry name" value="RT_POL"/>
    <property type="match status" value="1"/>
</dbReference>
<keyword evidence="11" id="KW-1185">Reference proteome</keyword>
<dbReference type="PANTHER" id="PTHR33064:SF37">
    <property type="entry name" value="RIBONUCLEASE H"/>
    <property type="match status" value="1"/>
</dbReference>
<dbReference type="GO" id="GO:0004190">
    <property type="term" value="F:aspartic-type endopeptidase activity"/>
    <property type="evidence" value="ECO:0007669"/>
    <property type="project" value="UniProtKB-KW"/>
</dbReference>
<reference evidence="10 11" key="1">
    <citation type="journal article" date="2022" name="G3 (Bethesda)">
        <title>Whole-genome sequence and methylome profiling of the almond [Prunus dulcis (Mill.) D.A. Webb] cultivar 'Nonpareil'.</title>
        <authorList>
            <person name="D'Amico-Willman K.M."/>
            <person name="Ouma W.Z."/>
            <person name="Meulia T."/>
            <person name="Sideli G.M."/>
            <person name="Gradziel T.M."/>
            <person name="Fresnedo-Ramirez J."/>
        </authorList>
    </citation>
    <scope>NUCLEOTIDE SEQUENCE [LARGE SCALE GENOMIC DNA]</scope>
    <source>
        <strain evidence="10">Clone GOH B32 T37-40</strain>
    </source>
</reference>
<dbReference type="PANTHER" id="PTHR33064">
    <property type="entry name" value="POL PROTEIN"/>
    <property type="match status" value="1"/>
</dbReference>
<evidence type="ECO:0000256" key="7">
    <source>
        <dbReference type="ARBA" id="ARBA00022801"/>
    </source>
</evidence>
<keyword evidence="4" id="KW-0540">Nuclease</keyword>
<dbReference type="GO" id="GO:0004519">
    <property type="term" value="F:endonuclease activity"/>
    <property type="evidence" value="ECO:0007669"/>
    <property type="project" value="UniProtKB-KW"/>
</dbReference>
<evidence type="ECO:0000256" key="4">
    <source>
        <dbReference type="ARBA" id="ARBA00022722"/>
    </source>
</evidence>
<evidence type="ECO:0000256" key="2">
    <source>
        <dbReference type="ARBA" id="ARBA00022679"/>
    </source>
</evidence>
<evidence type="ECO:0000259" key="9">
    <source>
        <dbReference type="PROSITE" id="PS50878"/>
    </source>
</evidence>
<keyword evidence="3" id="KW-0548">Nucleotidyltransferase</keyword>
<evidence type="ECO:0000256" key="3">
    <source>
        <dbReference type="ARBA" id="ARBA00022695"/>
    </source>
</evidence>
<protein>
    <recommendedName>
        <fullName evidence="9">Reverse transcriptase domain-containing protein</fullName>
    </recommendedName>
</protein>
<dbReference type="InterPro" id="IPR041373">
    <property type="entry name" value="RT_RNaseH"/>
</dbReference>
<dbReference type="GO" id="GO:0003964">
    <property type="term" value="F:RNA-directed DNA polymerase activity"/>
    <property type="evidence" value="ECO:0007669"/>
    <property type="project" value="UniProtKB-KW"/>
</dbReference>